<dbReference type="Proteomes" id="UP001307608">
    <property type="component" value="Chromosome"/>
</dbReference>
<keyword evidence="1" id="KW-1133">Transmembrane helix</keyword>
<organism evidence="2 3">
    <name type="scientific">Marinomonas pontica</name>
    <dbReference type="NCBI Taxonomy" id="264739"/>
    <lineage>
        <taxon>Bacteria</taxon>
        <taxon>Pseudomonadati</taxon>
        <taxon>Pseudomonadota</taxon>
        <taxon>Gammaproteobacteria</taxon>
        <taxon>Oceanospirillales</taxon>
        <taxon>Oceanospirillaceae</taxon>
        <taxon>Marinomonas</taxon>
    </lineage>
</organism>
<sequence>MKRIRELQGSLLIELLVVCALIALFLPLLVTAFAQMQERHLLAQTHQDQRAIKAAIDAHFQAQWARLRPASCRIDATLLVMIGSGTSAPSRLAARDVDETSDWLMGVDYGLCRGTTTVRENPLDVTLDCHWNAGDNVSFASCESNVKGQVFSTSARKSVIKLENDLVIGQSGIIESEDGFYWYLSEGMQGRKALWRTPDVSGTSLELWNGIERLSFFPLLDNSGNGMVDTLDTQYGAFPVTQLRGLWVEYLYRMDDCKLETSTLIEQEYRSMRGDIWRYSSPCQGVGNHIVVL</sequence>
<keyword evidence="3" id="KW-1185">Reference proteome</keyword>
<gene>
    <name evidence="2" type="ORF">MACH16_21190</name>
</gene>
<evidence type="ECO:0000313" key="2">
    <source>
        <dbReference type="EMBL" id="BDX03371.1"/>
    </source>
</evidence>
<proteinExistence type="predicted"/>
<reference evidence="2 3" key="1">
    <citation type="submission" date="2023-01" db="EMBL/GenBank/DDBJ databases">
        <title>Complete genome sequence of Marinomonas pontica strain 200518_36.</title>
        <authorList>
            <person name="Ueki S."/>
            <person name="Gajardo G."/>
            <person name="Maruyama F."/>
        </authorList>
    </citation>
    <scope>NUCLEOTIDE SEQUENCE [LARGE SCALE GENOMIC DNA]</scope>
    <source>
        <strain evidence="2 3">200518_36</strain>
    </source>
</reference>
<keyword evidence="1" id="KW-0472">Membrane</keyword>
<dbReference type="RefSeq" id="WP_338267819.1">
    <property type="nucleotide sequence ID" value="NZ_AP027271.1"/>
</dbReference>
<accession>A0ABM8FE55</accession>
<protein>
    <recommendedName>
        <fullName evidence="4">Type II secretion system protein</fullName>
    </recommendedName>
</protein>
<dbReference type="EMBL" id="AP027271">
    <property type="protein sequence ID" value="BDX03371.1"/>
    <property type="molecule type" value="Genomic_DNA"/>
</dbReference>
<feature type="transmembrane region" description="Helical" evidence="1">
    <location>
        <begin position="12"/>
        <end position="34"/>
    </location>
</feature>
<evidence type="ECO:0000313" key="3">
    <source>
        <dbReference type="Proteomes" id="UP001307608"/>
    </source>
</evidence>
<evidence type="ECO:0008006" key="4">
    <source>
        <dbReference type="Google" id="ProtNLM"/>
    </source>
</evidence>
<evidence type="ECO:0000256" key="1">
    <source>
        <dbReference type="SAM" id="Phobius"/>
    </source>
</evidence>
<dbReference type="SUPFAM" id="SSF54523">
    <property type="entry name" value="Pili subunits"/>
    <property type="match status" value="1"/>
</dbReference>
<dbReference type="InterPro" id="IPR045584">
    <property type="entry name" value="Pilin-like"/>
</dbReference>
<name>A0ABM8FE55_9GAMM</name>
<keyword evidence="1" id="KW-0812">Transmembrane</keyword>